<feature type="domain" description="Major facilitator superfamily (MFS) profile" evidence="8">
    <location>
        <begin position="33"/>
        <end position="422"/>
    </location>
</feature>
<dbReference type="InterPro" id="IPR036259">
    <property type="entry name" value="MFS_trans_sf"/>
</dbReference>
<evidence type="ECO:0000256" key="6">
    <source>
        <dbReference type="ARBA" id="ARBA00023136"/>
    </source>
</evidence>
<comment type="caution">
    <text evidence="9">The sequence shown here is derived from an EMBL/GenBank/DDBJ whole genome shotgun (WGS) entry which is preliminary data.</text>
</comment>
<dbReference type="CDD" id="cd06173">
    <property type="entry name" value="MFS_MefA_like"/>
    <property type="match status" value="1"/>
</dbReference>
<feature type="transmembrane region" description="Helical" evidence="7">
    <location>
        <begin position="281"/>
        <end position="301"/>
    </location>
</feature>
<dbReference type="PROSITE" id="PS50850">
    <property type="entry name" value="MFS"/>
    <property type="match status" value="1"/>
</dbReference>
<dbReference type="EMBL" id="QKUF01000004">
    <property type="protein sequence ID" value="PZW32703.1"/>
    <property type="molecule type" value="Genomic_DNA"/>
</dbReference>
<dbReference type="GO" id="GO:0005886">
    <property type="term" value="C:plasma membrane"/>
    <property type="evidence" value="ECO:0007669"/>
    <property type="project" value="UniProtKB-SubCell"/>
</dbReference>
<dbReference type="InterPro" id="IPR010290">
    <property type="entry name" value="TM_effector"/>
</dbReference>
<evidence type="ECO:0000256" key="5">
    <source>
        <dbReference type="ARBA" id="ARBA00022989"/>
    </source>
</evidence>
<dbReference type="SUPFAM" id="SSF103473">
    <property type="entry name" value="MFS general substrate transporter"/>
    <property type="match status" value="1"/>
</dbReference>
<protein>
    <submittedName>
        <fullName evidence="9">Putative MFS family arabinose efflux permease</fullName>
    </submittedName>
</protein>
<dbReference type="Gene3D" id="1.20.1250.20">
    <property type="entry name" value="MFS general substrate transporter like domains"/>
    <property type="match status" value="1"/>
</dbReference>
<keyword evidence="4 7" id="KW-0812">Transmembrane</keyword>
<evidence type="ECO:0000313" key="10">
    <source>
        <dbReference type="Proteomes" id="UP000248806"/>
    </source>
</evidence>
<organism evidence="9 10">
    <name type="scientific">Thermosporothrix hazakensis</name>
    <dbReference type="NCBI Taxonomy" id="644383"/>
    <lineage>
        <taxon>Bacteria</taxon>
        <taxon>Bacillati</taxon>
        <taxon>Chloroflexota</taxon>
        <taxon>Ktedonobacteria</taxon>
        <taxon>Ktedonobacterales</taxon>
        <taxon>Thermosporotrichaceae</taxon>
        <taxon>Thermosporothrix</taxon>
    </lineage>
</organism>
<reference evidence="9 10" key="1">
    <citation type="submission" date="2018-06" db="EMBL/GenBank/DDBJ databases">
        <title>Genomic Encyclopedia of Archaeal and Bacterial Type Strains, Phase II (KMG-II): from individual species to whole genera.</title>
        <authorList>
            <person name="Goeker M."/>
        </authorList>
    </citation>
    <scope>NUCLEOTIDE SEQUENCE [LARGE SCALE GENOMIC DNA]</scope>
    <source>
        <strain evidence="9 10">ATCC BAA-1881</strain>
    </source>
</reference>
<evidence type="ECO:0000313" key="9">
    <source>
        <dbReference type="EMBL" id="PZW32703.1"/>
    </source>
</evidence>
<evidence type="ECO:0000259" key="8">
    <source>
        <dbReference type="PROSITE" id="PS50850"/>
    </source>
</evidence>
<feature type="transmembrane region" description="Helical" evidence="7">
    <location>
        <begin position="193"/>
        <end position="211"/>
    </location>
</feature>
<keyword evidence="2" id="KW-0813">Transport</keyword>
<feature type="transmembrane region" description="Helical" evidence="7">
    <location>
        <begin position="364"/>
        <end position="387"/>
    </location>
</feature>
<dbReference type="Pfam" id="PF05977">
    <property type="entry name" value="MFS_3"/>
    <property type="match status" value="1"/>
</dbReference>
<keyword evidence="3" id="KW-1003">Cell membrane</keyword>
<gene>
    <name evidence="9" type="ORF">EI42_01795</name>
</gene>
<keyword evidence="6 7" id="KW-0472">Membrane</keyword>
<dbReference type="PANTHER" id="PTHR23513:SF11">
    <property type="entry name" value="STAPHYLOFERRIN A TRANSPORTER"/>
    <property type="match status" value="1"/>
</dbReference>
<feature type="transmembrane region" description="Helical" evidence="7">
    <location>
        <begin position="36"/>
        <end position="54"/>
    </location>
</feature>
<evidence type="ECO:0000256" key="2">
    <source>
        <dbReference type="ARBA" id="ARBA00022448"/>
    </source>
</evidence>
<dbReference type="PANTHER" id="PTHR23513">
    <property type="entry name" value="INTEGRAL MEMBRANE EFFLUX PROTEIN-RELATED"/>
    <property type="match status" value="1"/>
</dbReference>
<dbReference type="OrthoDB" id="9775268at2"/>
<proteinExistence type="predicted"/>
<keyword evidence="5 7" id="KW-1133">Transmembrane helix</keyword>
<comment type="subcellular location">
    <subcellularLocation>
        <location evidence="1">Cell membrane</location>
        <topology evidence="1">Multi-pass membrane protein</topology>
    </subcellularLocation>
</comment>
<dbReference type="Proteomes" id="UP000248806">
    <property type="component" value="Unassembled WGS sequence"/>
</dbReference>
<dbReference type="AlphaFoldDB" id="A0A326UJP7"/>
<dbReference type="InterPro" id="IPR020846">
    <property type="entry name" value="MFS_dom"/>
</dbReference>
<feature type="transmembrane region" description="Helical" evidence="7">
    <location>
        <begin position="393"/>
        <end position="417"/>
    </location>
</feature>
<feature type="transmembrane region" description="Helical" evidence="7">
    <location>
        <begin position="163"/>
        <end position="187"/>
    </location>
</feature>
<evidence type="ECO:0000256" key="7">
    <source>
        <dbReference type="SAM" id="Phobius"/>
    </source>
</evidence>
<evidence type="ECO:0000256" key="1">
    <source>
        <dbReference type="ARBA" id="ARBA00004651"/>
    </source>
</evidence>
<name>A0A326UJP7_THEHA</name>
<feature type="transmembrane region" description="Helical" evidence="7">
    <location>
        <begin position="244"/>
        <end position="269"/>
    </location>
</feature>
<dbReference type="GO" id="GO:0022857">
    <property type="term" value="F:transmembrane transporter activity"/>
    <property type="evidence" value="ECO:0007669"/>
    <property type="project" value="InterPro"/>
</dbReference>
<sequence length="429" mass="46359">MNGPSSEQGEPPGSDKLQLLGLSRIFSSLKQRNFRLFWFGQLISLIGTSMQAIGQDWLVLKLTHSAWQLGLVGALQAAPVLFFSIIGGVLTDRSPRRQLLLITQWINMLEALLLWALIATGQVQLWHLYILAPLLGLTGTIYRPASRAFLVELVGRDDLPNAIALYSSISTLARIVGPGLGGVIIAISSETQLFLLNALSFLPVIAGLLLMRSHELAIQPTTGKRTSARQSLREGIDYCLRTPAVLQIIVVVGLVLLFGSNFGVILPVFATDVLHAGPTGFGFLSAAASGGALLAALWLAWKNQQPTVRLLLLYMLLFGLLEVVFALSPIYFLAILLIASIGFLENAFAAQAMTTLQQITPDHLLGRVISVQVLFFDGSLPLGYMLIGWLSSLYGPSITLLVGALLTLLTVGAGWLWHSLPRRSEGSSS</sequence>
<dbReference type="RefSeq" id="WP_111320988.1">
    <property type="nucleotide sequence ID" value="NZ_BIFX01000002.1"/>
</dbReference>
<feature type="transmembrane region" description="Helical" evidence="7">
    <location>
        <begin position="308"/>
        <end position="325"/>
    </location>
</feature>
<accession>A0A326UJP7</accession>
<evidence type="ECO:0000256" key="3">
    <source>
        <dbReference type="ARBA" id="ARBA00022475"/>
    </source>
</evidence>
<evidence type="ECO:0000256" key="4">
    <source>
        <dbReference type="ARBA" id="ARBA00022692"/>
    </source>
</evidence>
<keyword evidence="10" id="KW-1185">Reference proteome</keyword>
<feature type="transmembrane region" description="Helical" evidence="7">
    <location>
        <begin position="66"/>
        <end position="87"/>
    </location>
</feature>